<keyword evidence="2" id="KW-0808">Transferase</keyword>
<dbReference type="Gene3D" id="1.20.1050.10">
    <property type="match status" value="1"/>
</dbReference>
<accession>A0A443NWB4</accession>
<gene>
    <name evidence="2" type="ORF">CKAN_01157600</name>
</gene>
<dbReference type="CDD" id="cd03185">
    <property type="entry name" value="GST_C_Tau"/>
    <property type="match status" value="1"/>
</dbReference>
<dbReference type="Proteomes" id="UP000283530">
    <property type="component" value="Unassembled WGS sequence"/>
</dbReference>
<sequence length="143" mass="16007">MAANKKCIDCLKLLEGELEVKLFYGGKSLGYVDMVLVPFVYWFYTYETDDNFSIENECPKLIALAKRCVENESVSMVLPDPHKVYDFVENLKKYEIEFCRATHPGANPGMEHDSPWGAVGSHGRWDPTAPHGESCSIPGFAPG</sequence>
<organism evidence="2 3">
    <name type="scientific">Cinnamomum micranthum f. kanehirae</name>
    <dbReference type="NCBI Taxonomy" id="337451"/>
    <lineage>
        <taxon>Eukaryota</taxon>
        <taxon>Viridiplantae</taxon>
        <taxon>Streptophyta</taxon>
        <taxon>Embryophyta</taxon>
        <taxon>Tracheophyta</taxon>
        <taxon>Spermatophyta</taxon>
        <taxon>Magnoliopsida</taxon>
        <taxon>Magnoliidae</taxon>
        <taxon>Laurales</taxon>
        <taxon>Lauraceae</taxon>
        <taxon>Cinnamomum</taxon>
    </lineage>
</organism>
<dbReference type="InterPro" id="IPR004046">
    <property type="entry name" value="GST_C"/>
</dbReference>
<reference evidence="2 3" key="1">
    <citation type="journal article" date="2019" name="Nat. Plants">
        <title>Stout camphor tree genome fills gaps in understanding of flowering plant genome evolution.</title>
        <authorList>
            <person name="Chaw S.M."/>
            <person name="Liu Y.C."/>
            <person name="Wu Y.W."/>
            <person name="Wang H.Y."/>
            <person name="Lin C.I."/>
            <person name="Wu C.S."/>
            <person name="Ke H.M."/>
            <person name="Chang L.Y."/>
            <person name="Hsu C.Y."/>
            <person name="Yang H.T."/>
            <person name="Sudianto E."/>
            <person name="Hsu M.H."/>
            <person name="Wu K.P."/>
            <person name="Wang L.N."/>
            <person name="Leebens-Mack J.H."/>
            <person name="Tsai I.J."/>
        </authorList>
    </citation>
    <scope>NUCLEOTIDE SEQUENCE [LARGE SCALE GENOMIC DNA]</scope>
    <source>
        <strain evidence="3">cv. Chaw 1501</strain>
        <tissue evidence="2">Young leaves</tissue>
    </source>
</reference>
<name>A0A443NWB4_9MAGN</name>
<protein>
    <submittedName>
        <fullName evidence="2">Putative glutathione S-transferase</fullName>
    </submittedName>
</protein>
<dbReference type="GO" id="GO:0006749">
    <property type="term" value="P:glutathione metabolic process"/>
    <property type="evidence" value="ECO:0007669"/>
    <property type="project" value="InterPro"/>
</dbReference>
<dbReference type="PROSITE" id="PS50405">
    <property type="entry name" value="GST_CTER"/>
    <property type="match status" value="1"/>
</dbReference>
<dbReference type="STRING" id="337451.A0A443NWB4"/>
<dbReference type="Pfam" id="PF00043">
    <property type="entry name" value="GST_C"/>
    <property type="match status" value="1"/>
</dbReference>
<dbReference type="InterPro" id="IPR036282">
    <property type="entry name" value="Glutathione-S-Trfase_C_sf"/>
</dbReference>
<dbReference type="InterPro" id="IPR010987">
    <property type="entry name" value="Glutathione-S-Trfase_C-like"/>
</dbReference>
<dbReference type="AlphaFoldDB" id="A0A443NWB4"/>
<proteinExistence type="predicted"/>
<evidence type="ECO:0000259" key="1">
    <source>
        <dbReference type="PROSITE" id="PS50405"/>
    </source>
</evidence>
<comment type="caution">
    <text evidence="2">The sequence shown here is derived from an EMBL/GenBank/DDBJ whole genome shotgun (WGS) entry which is preliminary data.</text>
</comment>
<dbReference type="SUPFAM" id="SSF47616">
    <property type="entry name" value="GST C-terminal domain-like"/>
    <property type="match status" value="1"/>
</dbReference>
<dbReference type="OrthoDB" id="202840at2759"/>
<evidence type="ECO:0000313" key="2">
    <source>
        <dbReference type="EMBL" id="RWR82840.1"/>
    </source>
</evidence>
<dbReference type="EMBL" id="QPKB01000004">
    <property type="protein sequence ID" value="RWR82840.1"/>
    <property type="molecule type" value="Genomic_DNA"/>
</dbReference>
<feature type="domain" description="GST C-terminal" evidence="1">
    <location>
        <begin position="1"/>
        <end position="87"/>
    </location>
</feature>
<dbReference type="InterPro" id="IPR045074">
    <property type="entry name" value="GST_C_Tau"/>
</dbReference>
<evidence type="ECO:0000313" key="3">
    <source>
        <dbReference type="Proteomes" id="UP000283530"/>
    </source>
</evidence>
<keyword evidence="3" id="KW-1185">Reference proteome</keyword>
<dbReference type="GO" id="GO:0004364">
    <property type="term" value="F:glutathione transferase activity"/>
    <property type="evidence" value="ECO:0007669"/>
    <property type="project" value="InterPro"/>
</dbReference>